<feature type="region of interest" description="Disordered" evidence="1">
    <location>
        <begin position="112"/>
        <end position="181"/>
    </location>
</feature>
<reference evidence="2 3" key="1">
    <citation type="journal article" date="2003" name="Proc. Natl. Acad. Sci. U.S.A.">
        <title>Complete genome sequence of the marine planctomycete Pirellula sp. strain 1.</title>
        <authorList>
            <person name="Gloeckner F.O."/>
            <person name="Kube M."/>
            <person name="Bauer M."/>
            <person name="Teeling H."/>
            <person name="Lombardot T."/>
            <person name="Ludwig W."/>
            <person name="Gade D."/>
            <person name="Beck A."/>
            <person name="Borzym K."/>
            <person name="Heitmann K."/>
            <person name="Rabus R."/>
            <person name="Schlesner H."/>
            <person name="Amann R."/>
            <person name="Reinhardt R."/>
        </authorList>
    </citation>
    <scope>NUCLEOTIDE SEQUENCE [LARGE SCALE GENOMIC DNA]</scope>
    <source>
        <strain evidence="3">DSM 10527 / NCIMB 13988 / SH1</strain>
    </source>
</reference>
<evidence type="ECO:0000313" key="3">
    <source>
        <dbReference type="Proteomes" id="UP000001025"/>
    </source>
</evidence>
<dbReference type="InParanoid" id="Q7UEQ4"/>
<dbReference type="AlphaFoldDB" id="Q7UEQ4"/>
<dbReference type="EMBL" id="BX294153">
    <property type="protein sequence ID" value="CAD78981.1"/>
    <property type="molecule type" value="Genomic_DNA"/>
</dbReference>
<keyword evidence="2" id="KW-0808">Transferase</keyword>
<feature type="compositionally biased region" description="Polar residues" evidence="1">
    <location>
        <begin position="137"/>
        <end position="152"/>
    </location>
</feature>
<name>Q7UEQ4_RHOBA</name>
<protein>
    <submittedName>
        <fullName evidence="2">Similar to DNA-directed DNA polymerase</fullName>
    </submittedName>
</protein>
<dbReference type="HOGENOM" id="CLU_1234219_0_0_0"/>
<dbReference type="GO" id="GO:0003887">
    <property type="term" value="F:DNA-directed DNA polymerase activity"/>
    <property type="evidence" value="ECO:0007669"/>
    <property type="project" value="UniProtKB-KW"/>
</dbReference>
<evidence type="ECO:0000256" key="1">
    <source>
        <dbReference type="SAM" id="MobiDB-lite"/>
    </source>
</evidence>
<feature type="compositionally biased region" description="Basic and acidic residues" evidence="1">
    <location>
        <begin position="37"/>
        <end position="49"/>
    </location>
</feature>
<feature type="region of interest" description="Disordered" evidence="1">
    <location>
        <begin position="35"/>
        <end position="80"/>
    </location>
</feature>
<evidence type="ECO:0000313" key="2">
    <source>
        <dbReference type="EMBL" id="CAD78981.1"/>
    </source>
</evidence>
<keyword evidence="2" id="KW-0548">Nucleotidyltransferase</keyword>
<accession>Q7UEQ4</accession>
<dbReference type="Proteomes" id="UP000001025">
    <property type="component" value="Chromosome"/>
</dbReference>
<organism evidence="2 3">
    <name type="scientific">Rhodopirellula baltica (strain DSM 10527 / NCIMB 13988 / SH1)</name>
    <dbReference type="NCBI Taxonomy" id="243090"/>
    <lineage>
        <taxon>Bacteria</taxon>
        <taxon>Pseudomonadati</taxon>
        <taxon>Planctomycetota</taxon>
        <taxon>Planctomycetia</taxon>
        <taxon>Pirellulales</taxon>
        <taxon>Pirellulaceae</taxon>
        <taxon>Rhodopirellula</taxon>
    </lineage>
</organism>
<feature type="compositionally biased region" description="Basic and acidic residues" evidence="1">
    <location>
        <begin position="153"/>
        <end position="181"/>
    </location>
</feature>
<dbReference type="KEGG" id="rba:RB11199"/>
<keyword evidence="2" id="KW-0239">DNA-directed DNA polymerase</keyword>
<dbReference type="EnsemblBacteria" id="CAD78981">
    <property type="protein sequence ID" value="CAD78981"/>
    <property type="gene ID" value="RB11199"/>
</dbReference>
<sequence>MTIWKWMRMPAWSARTWELGGDMLIMPTGIGNGRCGENSRENNHCHESGLSDVGRGQGSRDSDPVPQRDQDNPNQKDECNLHEHSGAATLQTTEIQILGRTVAIQSQTYFEKHRTSDAEHSGCSQTGGRTDKGTAQFAKNLSQNVQPRQEQQSNRDRSQHDLKDSDDEHRPRCEPTEAKIQNRERSYRDVKLMRFHPCQRAVLVRFLLSIDWTIRTRNTRASRP</sequence>
<proteinExistence type="predicted"/>
<feature type="compositionally biased region" description="Basic and acidic residues" evidence="1">
    <location>
        <begin position="58"/>
        <end position="80"/>
    </location>
</feature>
<keyword evidence="3" id="KW-1185">Reference proteome</keyword>
<gene>
    <name evidence="2" type="ordered locus">RB11199</name>
</gene>